<keyword evidence="1" id="KW-0812">Transmembrane</keyword>
<dbReference type="EMBL" id="WIBF01000005">
    <property type="protein sequence ID" value="MQQ08863.1"/>
    <property type="molecule type" value="Genomic_DNA"/>
</dbReference>
<gene>
    <name evidence="2" type="ORF">GFB49_10385</name>
</gene>
<comment type="caution">
    <text evidence="2">The sequence shown here is derived from an EMBL/GenBank/DDBJ whole genome shotgun (WGS) entry which is preliminary data.</text>
</comment>
<protein>
    <submittedName>
        <fullName evidence="2">Periplasmic heavy metal sensor</fullName>
    </submittedName>
</protein>
<accession>A0A843YI17</accession>
<evidence type="ECO:0000313" key="2">
    <source>
        <dbReference type="EMBL" id="MQQ08863.1"/>
    </source>
</evidence>
<dbReference type="Proteomes" id="UP000444174">
    <property type="component" value="Unassembled WGS sequence"/>
</dbReference>
<organism evidence="2 3">
    <name type="scientific">Tritonibacter litoralis</name>
    <dbReference type="NCBI Taxonomy" id="2662264"/>
    <lineage>
        <taxon>Bacteria</taxon>
        <taxon>Pseudomonadati</taxon>
        <taxon>Pseudomonadota</taxon>
        <taxon>Alphaproteobacteria</taxon>
        <taxon>Rhodobacterales</taxon>
        <taxon>Paracoccaceae</taxon>
        <taxon>Tritonibacter</taxon>
    </lineage>
</organism>
<keyword evidence="1" id="KW-1133">Transmembrane helix</keyword>
<dbReference type="InterPro" id="IPR025961">
    <property type="entry name" value="Metal_resist"/>
</dbReference>
<dbReference type="AlphaFoldDB" id="A0A843YI17"/>
<keyword evidence="3" id="KW-1185">Reference proteome</keyword>
<sequence>MSDAQTPQKPSKGPRWVRILLVISLAVNVAVVGVMAGTAYRIKDRRGGHDGPPSLSVMVFRAMEPEMRRDLMRRAAGHHKDLRAQRHADRDALYQALRAEPFDAAAVAAVLEEQAQRQYQVREGLRMVWLEEVSQMSAEERAQLIERLENPPHHRFKEHKRWGGRD</sequence>
<proteinExistence type="predicted"/>
<evidence type="ECO:0000313" key="3">
    <source>
        <dbReference type="Proteomes" id="UP000444174"/>
    </source>
</evidence>
<keyword evidence="1" id="KW-0472">Membrane</keyword>
<feature type="transmembrane region" description="Helical" evidence="1">
    <location>
        <begin position="16"/>
        <end position="36"/>
    </location>
</feature>
<reference evidence="2 3" key="1">
    <citation type="submission" date="2019-10" db="EMBL/GenBank/DDBJ databases">
        <title>Epibacterium sp. nov., isolated from seawater.</title>
        <authorList>
            <person name="Zhang X."/>
            <person name="Li N."/>
        </authorList>
    </citation>
    <scope>NUCLEOTIDE SEQUENCE [LARGE SCALE GENOMIC DNA]</scope>
    <source>
        <strain evidence="2 3">SM1979</strain>
    </source>
</reference>
<name>A0A843YI17_9RHOB</name>
<dbReference type="Pfam" id="PF13801">
    <property type="entry name" value="Metal_resist"/>
    <property type="match status" value="1"/>
</dbReference>
<evidence type="ECO:0000256" key="1">
    <source>
        <dbReference type="SAM" id="Phobius"/>
    </source>
</evidence>